<reference evidence="3 4" key="1">
    <citation type="submission" date="2017-07" db="EMBL/GenBank/DDBJ databases">
        <title>Mechanisms for carbon and nitrogen cycling indicate functional differentiation within the Candidate Phyla Radiation.</title>
        <authorList>
            <person name="Danczak R.E."/>
            <person name="Johnston M.D."/>
            <person name="Kenah C."/>
            <person name="Slattery M."/>
            <person name="Wrighton K.C."/>
            <person name="Wilkins M.J."/>
        </authorList>
    </citation>
    <scope>NUCLEOTIDE SEQUENCE [LARGE SCALE GENOMIC DNA]</scope>
    <source>
        <strain evidence="3">Athens1014_28</strain>
    </source>
</reference>
<evidence type="ECO:0000313" key="4">
    <source>
        <dbReference type="Proteomes" id="UP000316495"/>
    </source>
</evidence>
<evidence type="ECO:0000313" key="3">
    <source>
        <dbReference type="EMBL" id="TSC93612.1"/>
    </source>
</evidence>
<dbReference type="Proteomes" id="UP000316495">
    <property type="component" value="Unassembled WGS sequence"/>
</dbReference>
<comment type="similarity">
    <text evidence="1 2">Belongs to the phD/YefM antitoxin family.</text>
</comment>
<dbReference type="Pfam" id="PF02604">
    <property type="entry name" value="PhdYeFM_antitox"/>
    <property type="match status" value="1"/>
</dbReference>
<accession>A0A554LL68</accession>
<dbReference type="InterPro" id="IPR006442">
    <property type="entry name" value="Antitoxin_Phd/YefM"/>
</dbReference>
<dbReference type="SUPFAM" id="SSF143120">
    <property type="entry name" value="YefM-like"/>
    <property type="match status" value="1"/>
</dbReference>
<evidence type="ECO:0000256" key="2">
    <source>
        <dbReference type="RuleBase" id="RU362080"/>
    </source>
</evidence>
<evidence type="ECO:0000256" key="1">
    <source>
        <dbReference type="ARBA" id="ARBA00009981"/>
    </source>
</evidence>
<dbReference type="AlphaFoldDB" id="A0A554LL68"/>
<gene>
    <name evidence="3" type="ORF">Athens101428_613</name>
</gene>
<comment type="function">
    <text evidence="2">Antitoxin component of a type II toxin-antitoxin (TA) system.</text>
</comment>
<name>A0A554LL68_9BACT</name>
<proteinExistence type="inferred from homology"/>
<protein>
    <recommendedName>
        <fullName evidence="2">Antitoxin</fullName>
    </recommendedName>
</protein>
<dbReference type="InterPro" id="IPR036165">
    <property type="entry name" value="YefM-like_sf"/>
</dbReference>
<comment type="caution">
    <text evidence="3">The sequence shown here is derived from an EMBL/GenBank/DDBJ whole genome shotgun (WGS) entry which is preliminary data.</text>
</comment>
<dbReference type="EMBL" id="VMGN01000037">
    <property type="protein sequence ID" value="TSC93612.1"/>
    <property type="molecule type" value="Genomic_DNA"/>
</dbReference>
<sequence>MKNINVNELQNQISKILREVEAGEVFQVSRYSRPIAYLLPSDKYQSAVSGEGCKKCVEDLRKIAKDIKR</sequence>
<organism evidence="3 4">
    <name type="scientific">Candidatus Berkelbacteria bacterium Athens1014_28</name>
    <dbReference type="NCBI Taxonomy" id="2017145"/>
    <lineage>
        <taxon>Bacteria</taxon>
        <taxon>Candidatus Berkelbacteria</taxon>
    </lineage>
</organism>
<dbReference type="NCBIfam" id="TIGR01552">
    <property type="entry name" value="phd_fam"/>
    <property type="match status" value="1"/>
</dbReference>
<dbReference type="Gene3D" id="3.40.1620.10">
    <property type="entry name" value="YefM-like domain"/>
    <property type="match status" value="1"/>
</dbReference>